<keyword evidence="1 4" id="KW-0812">Transmembrane</keyword>
<evidence type="ECO:0000313" key="6">
    <source>
        <dbReference type="EMBL" id="ADP18270.1"/>
    </source>
</evidence>
<dbReference type="SUPFAM" id="SSF103473">
    <property type="entry name" value="MFS general substrate transporter"/>
    <property type="match status" value="1"/>
</dbReference>
<reference evidence="6 7" key="1">
    <citation type="journal article" date="2011" name="J. Bacteriol.">
        <title>Complete genome sequence of the haloaromatic acid-degrading bacterium Achromobacter xylosoxidans A8.</title>
        <authorList>
            <person name="Strnad H."/>
            <person name="Ridl J."/>
            <person name="Paces J."/>
            <person name="Kolar M."/>
            <person name="Vlcek C."/>
            <person name="Paces V."/>
        </authorList>
    </citation>
    <scope>NUCLEOTIDE SEQUENCE [LARGE SCALE GENOMIC DNA]</scope>
    <source>
        <strain evidence="6 7">A8</strain>
    </source>
</reference>
<feature type="transmembrane region" description="Helical" evidence="4">
    <location>
        <begin position="240"/>
        <end position="257"/>
    </location>
</feature>
<evidence type="ECO:0000259" key="5">
    <source>
        <dbReference type="PROSITE" id="PS50850"/>
    </source>
</evidence>
<dbReference type="KEGG" id="axy:AXYL_04962"/>
<organism evidence="6 7">
    <name type="scientific">Achromobacter xylosoxidans (strain A8)</name>
    <dbReference type="NCBI Taxonomy" id="762376"/>
    <lineage>
        <taxon>Bacteria</taxon>
        <taxon>Pseudomonadati</taxon>
        <taxon>Pseudomonadota</taxon>
        <taxon>Betaproteobacteria</taxon>
        <taxon>Burkholderiales</taxon>
        <taxon>Alcaligenaceae</taxon>
        <taxon>Achromobacter</taxon>
    </lineage>
</organism>
<dbReference type="PROSITE" id="PS50850">
    <property type="entry name" value="MFS"/>
    <property type="match status" value="1"/>
</dbReference>
<dbReference type="InterPro" id="IPR011701">
    <property type="entry name" value="MFS"/>
</dbReference>
<feature type="transmembrane region" description="Helical" evidence="4">
    <location>
        <begin position="131"/>
        <end position="148"/>
    </location>
</feature>
<dbReference type="EMBL" id="CP002287">
    <property type="protein sequence ID" value="ADP18270.1"/>
    <property type="molecule type" value="Genomic_DNA"/>
</dbReference>
<feature type="transmembrane region" description="Helical" evidence="4">
    <location>
        <begin position="360"/>
        <end position="378"/>
    </location>
</feature>
<dbReference type="GO" id="GO:0022857">
    <property type="term" value="F:transmembrane transporter activity"/>
    <property type="evidence" value="ECO:0007669"/>
    <property type="project" value="InterPro"/>
</dbReference>
<sequence>MAILACTLAIQAVSTAGALAFAVLAPLIPGARTAEVGLFLAVVYGGAMMSSALSSVLVGGLGAVRVSQLALALQAVGLALLTVEAPFAQHAAALLCGLGYGIITPASSHILARTTAQDRMYTVFSLKQTGVPLGGLLAGAILPALAALSSWRMALLFLAGTACMVALVSSWLRAQLDEPAVPRAGGAGQWRRPVMDVLQRPQLRTMAGISLLFSACQLSVSGYLMVFLQRDLQLDVARAVLVYAVAQGAGIVGRVAWGRIADRTRSPRGVLMLIAVLMAGCALGLAFTPVQSSLLVLCLLAAMLGATAIGWNGVFLGELARLAPAGKVASVTGGTMFFTYIGVVIGPPAFGFMAERSSLGVAYGALAVLPLMALFLLGSRSGWRAA</sequence>
<feature type="transmembrane region" description="Helical" evidence="4">
    <location>
        <begin position="91"/>
        <end position="111"/>
    </location>
</feature>
<feature type="domain" description="Major facilitator superfamily (MFS) profile" evidence="5">
    <location>
        <begin position="1"/>
        <end position="382"/>
    </location>
</feature>
<evidence type="ECO:0000256" key="1">
    <source>
        <dbReference type="ARBA" id="ARBA00022692"/>
    </source>
</evidence>
<dbReference type="Proteomes" id="UP000006876">
    <property type="component" value="Chromosome"/>
</dbReference>
<evidence type="ECO:0000256" key="2">
    <source>
        <dbReference type="ARBA" id="ARBA00022989"/>
    </source>
</evidence>
<dbReference type="PANTHER" id="PTHR23527:SF1">
    <property type="entry name" value="BLL3282 PROTEIN"/>
    <property type="match status" value="1"/>
</dbReference>
<feature type="transmembrane region" description="Helical" evidence="4">
    <location>
        <begin position="209"/>
        <end position="228"/>
    </location>
</feature>
<feature type="transmembrane region" description="Helical" evidence="4">
    <location>
        <begin position="36"/>
        <end position="59"/>
    </location>
</feature>
<feature type="transmembrane region" description="Helical" evidence="4">
    <location>
        <begin position="294"/>
        <end position="316"/>
    </location>
</feature>
<dbReference type="OrthoDB" id="8724598at2"/>
<feature type="transmembrane region" description="Helical" evidence="4">
    <location>
        <begin position="154"/>
        <end position="174"/>
    </location>
</feature>
<dbReference type="InterPro" id="IPR020846">
    <property type="entry name" value="MFS_dom"/>
</dbReference>
<dbReference type="InterPro" id="IPR036259">
    <property type="entry name" value="MFS_trans_sf"/>
</dbReference>
<feature type="transmembrane region" description="Helical" evidence="4">
    <location>
        <begin position="66"/>
        <end position="85"/>
    </location>
</feature>
<evidence type="ECO:0000256" key="3">
    <source>
        <dbReference type="ARBA" id="ARBA00023136"/>
    </source>
</evidence>
<dbReference type="eggNOG" id="COG2271">
    <property type="taxonomic scope" value="Bacteria"/>
</dbReference>
<dbReference type="Gene3D" id="1.20.1250.20">
    <property type="entry name" value="MFS general substrate transporter like domains"/>
    <property type="match status" value="2"/>
</dbReference>
<proteinExistence type="predicted"/>
<name>E3HNT1_ACHXA</name>
<keyword evidence="3 4" id="KW-0472">Membrane</keyword>
<keyword evidence="2 4" id="KW-1133">Transmembrane helix</keyword>
<dbReference type="RefSeq" id="WP_013395574.1">
    <property type="nucleotide sequence ID" value="NC_014640.1"/>
</dbReference>
<accession>E3HNT1</accession>
<protein>
    <submittedName>
        <fullName evidence="6">Major facilitator superfamily protein 45</fullName>
    </submittedName>
</protein>
<evidence type="ECO:0000256" key="4">
    <source>
        <dbReference type="SAM" id="Phobius"/>
    </source>
</evidence>
<feature type="transmembrane region" description="Helical" evidence="4">
    <location>
        <begin position="269"/>
        <end position="288"/>
    </location>
</feature>
<dbReference type="AlphaFoldDB" id="E3HNT1"/>
<gene>
    <name evidence="6" type="ordered locus">AXYL_04962</name>
</gene>
<dbReference type="PANTHER" id="PTHR23527">
    <property type="entry name" value="BLL3282 PROTEIN"/>
    <property type="match status" value="1"/>
</dbReference>
<dbReference type="HOGENOM" id="CLU_001265_58_2_4"/>
<evidence type="ECO:0000313" key="7">
    <source>
        <dbReference type="Proteomes" id="UP000006876"/>
    </source>
</evidence>
<dbReference type="Pfam" id="PF07690">
    <property type="entry name" value="MFS_1"/>
    <property type="match status" value="1"/>
</dbReference>
<feature type="transmembrane region" description="Helical" evidence="4">
    <location>
        <begin position="328"/>
        <end position="354"/>
    </location>
</feature>
<dbReference type="InterPro" id="IPR052952">
    <property type="entry name" value="MFS-Transporter"/>
</dbReference>